<dbReference type="InterPro" id="IPR040255">
    <property type="entry name" value="Non-specific_endonuclease"/>
</dbReference>
<evidence type="ECO:0000259" key="4">
    <source>
        <dbReference type="SMART" id="SM00892"/>
    </source>
</evidence>
<dbReference type="PANTHER" id="PTHR13966:SF5">
    <property type="entry name" value="ENDONUCLEASE G, MITOCHONDRIAL"/>
    <property type="match status" value="1"/>
</dbReference>
<dbReference type="FunFam" id="3.40.570.10:FF:000014">
    <property type="entry name" value="Endonuclease G"/>
    <property type="match status" value="1"/>
</dbReference>
<comment type="caution">
    <text evidence="5">The sequence shown here is derived from an EMBL/GenBank/DDBJ whole genome shotgun (WGS) entry which is preliminary data.</text>
</comment>
<dbReference type="GO" id="GO:0004519">
    <property type="term" value="F:endonuclease activity"/>
    <property type="evidence" value="ECO:0007669"/>
    <property type="project" value="UniProtKB-KW"/>
</dbReference>
<dbReference type="Gene3D" id="3.40.570.10">
    <property type="entry name" value="Extracellular Endonuclease, subunit A"/>
    <property type="match status" value="1"/>
</dbReference>
<evidence type="ECO:0000313" key="6">
    <source>
        <dbReference type="Proteomes" id="UP001204548"/>
    </source>
</evidence>
<dbReference type="AlphaFoldDB" id="A0AAW5NTK5"/>
<evidence type="ECO:0000313" key="5">
    <source>
        <dbReference type="EMBL" id="MCS2791628.1"/>
    </source>
</evidence>
<gene>
    <name evidence="5" type="ORF">NXW97_06325</name>
</gene>
<sequence length="293" mass="33876">MRKQYNKYYSIFFLVAFIIVGISCSKDDSSEFDEKWEGDIELPALHNSTADIFLSPTTIFNGQQVTTYSMEYDKRKKHARWVAFKYYNVTGQTNWNRNDWKQTEWGGDPWQSDPNISQSDQRVQSDFGKQGYDRGHICASSDRLYSKDANEQTFYYSNMSPQKNYFNTGVWSDLEGKVRTWGRSSTFRDTLYVVKGGTIDNESQIWTYIGGDKTKPVPKYYFMALLCKKGETYKAIGFWMDQSTTAKPALSECARTIDELEELTGLDFFHNLPDNLENAVEAKYAISAWTGLQ</sequence>
<dbReference type="SMART" id="SM00892">
    <property type="entry name" value="Endonuclease_NS"/>
    <property type="match status" value="1"/>
</dbReference>
<evidence type="ECO:0000256" key="2">
    <source>
        <dbReference type="PIRSR" id="PIRSR640255-2"/>
    </source>
</evidence>
<dbReference type="InterPro" id="IPR001604">
    <property type="entry name" value="Endo_G_ENPP1-like_dom"/>
</dbReference>
<dbReference type="GO" id="GO:0046872">
    <property type="term" value="F:metal ion binding"/>
    <property type="evidence" value="ECO:0007669"/>
    <property type="project" value="UniProtKB-KW"/>
</dbReference>
<feature type="active site" description="Proton acceptor" evidence="1">
    <location>
        <position position="136"/>
    </location>
</feature>
<feature type="domain" description="DNA/RNA non-specific endonuclease/pyrophosphatase/phosphodiesterase" evidence="4">
    <location>
        <begin position="64"/>
        <end position="275"/>
    </location>
</feature>
<dbReference type="GO" id="GO:0016787">
    <property type="term" value="F:hydrolase activity"/>
    <property type="evidence" value="ECO:0007669"/>
    <property type="project" value="InterPro"/>
</dbReference>
<evidence type="ECO:0000259" key="3">
    <source>
        <dbReference type="SMART" id="SM00477"/>
    </source>
</evidence>
<dbReference type="Proteomes" id="UP001204548">
    <property type="component" value="Unassembled WGS sequence"/>
</dbReference>
<dbReference type="SUPFAM" id="SSF54060">
    <property type="entry name" value="His-Me finger endonucleases"/>
    <property type="match status" value="1"/>
</dbReference>
<dbReference type="InterPro" id="IPR044925">
    <property type="entry name" value="His-Me_finger_sf"/>
</dbReference>
<dbReference type="Pfam" id="PF01223">
    <property type="entry name" value="Endonuclease_NS"/>
    <property type="match status" value="1"/>
</dbReference>
<keyword evidence="5" id="KW-0255">Endonuclease</keyword>
<protein>
    <submittedName>
        <fullName evidence="5">DNA/RNA non-specific endonuclease</fullName>
    </submittedName>
</protein>
<feature type="domain" description="ENPP1-3/EXOG-like endonuclease/phosphodiesterase" evidence="3">
    <location>
        <begin position="65"/>
        <end position="275"/>
    </location>
</feature>
<reference evidence="5" key="1">
    <citation type="submission" date="2022-08" db="EMBL/GenBank/DDBJ databases">
        <title>Genome Sequencing of Bacteroides fragilis Group Isolates with Nanopore Technology.</title>
        <authorList>
            <person name="Tisza M.J."/>
            <person name="Smith D."/>
            <person name="Dekker J.P."/>
        </authorList>
    </citation>
    <scope>NUCLEOTIDE SEQUENCE</scope>
    <source>
        <strain evidence="5">BFG-351</strain>
    </source>
</reference>
<evidence type="ECO:0000256" key="1">
    <source>
        <dbReference type="PIRSR" id="PIRSR640255-1"/>
    </source>
</evidence>
<feature type="binding site" evidence="2">
    <location>
        <position position="167"/>
    </location>
    <ligand>
        <name>Mg(2+)</name>
        <dbReference type="ChEBI" id="CHEBI:18420"/>
        <note>catalytic</note>
    </ligand>
</feature>
<keyword evidence="5" id="KW-0540">Nuclease</keyword>
<dbReference type="RefSeq" id="WP_010536271.1">
    <property type="nucleotide sequence ID" value="NZ_CP083678.1"/>
</dbReference>
<keyword evidence="2" id="KW-0479">Metal-binding</keyword>
<name>A0AAW5NTK5_9BACE</name>
<proteinExistence type="predicted"/>
<dbReference type="InterPro" id="IPR020821">
    <property type="entry name" value="ENPP1-3/EXOG-like_nuc-like"/>
</dbReference>
<accession>A0AAW5NTK5</accession>
<dbReference type="EMBL" id="JANUTS010000001">
    <property type="protein sequence ID" value="MCS2791628.1"/>
    <property type="molecule type" value="Genomic_DNA"/>
</dbReference>
<keyword evidence="5" id="KW-0378">Hydrolase</keyword>
<dbReference type="PROSITE" id="PS51257">
    <property type="entry name" value="PROKAR_LIPOPROTEIN"/>
    <property type="match status" value="1"/>
</dbReference>
<dbReference type="SMART" id="SM00477">
    <property type="entry name" value="NUC"/>
    <property type="match status" value="1"/>
</dbReference>
<dbReference type="InterPro" id="IPR044929">
    <property type="entry name" value="DNA/RNA_non-sp_Endonuclease_sf"/>
</dbReference>
<dbReference type="PANTHER" id="PTHR13966">
    <property type="entry name" value="ENDONUCLEASE RELATED"/>
    <property type="match status" value="1"/>
</dbReference>
<dbReference type="GO" id="GO:0003676">
    <property type="term" value="F:nucleic acid binding"/>
    <property type="evidence" value="ECO:0007669"/>
    <property type="project" value="InterPro"/>
</dbReference>
<organism evidence="5 6">
    <name type="scientific">Bacteroides faecis</name>
    <dbReference type="NCBI Taxonomy" id="674529"/>
    <lineage>
        <taxon>Bacteria</taxon>
        <taxon>Pseudomonadati</taxon>
        <taxon>Bacteroidota</taxon>
        <taxon>Bacteroidia</taxon>
        <taxon>Bacteroidales</taxon>
        <taxon>Bacteroidaceae</taxon>
        <taxon>Bacteroides</taxon>
    </lineage>
</organism>